<dbReference type="PANTHER" id="PTHR19944:SF98">
    <property type="entry name" value="IG-LIKE DOMAIN-CONTAINING PROTEIN"/>
    <property type="match status" value="1"/>
</dbReference>
<dbReference type="OMA" id="TMAHTEC"/>
<dbReference type="InterPro" id="IPR003597">
    <property type="entry name" value="Ig_C1-set"/>
</dbReference>
<dbReference type="PROSITE" id="PS50835">
    <property type="entry name" value="IG_LIKE"/>
    <property type="match status" value="1"/>
</dbReference>
<evidence type="ECO:0000256" key="1">
    <source>
        <dbReference type="ARBA" id="ARBA00022451"/>
    </source>
</evidence>
<reference evidence="6" key="2">
    <citation type="submission" date="2025-09" db="UniProtKB">
        <authorList>
            <consortium name="Ensembl"/>
        </authorList>
    </citation>
    <scope>IDENTIFICATION</scope>
</reference>
<reference evidence="6" key="1">
    <citation type="submission" date="2025-08" db="UniProtKB">
        <authorList>
            <consortium name="Ensembl"/>
        </authorList>
    </citation>
    <scope>IDENTIFICATION</scope>
</reference>
<dbReference type="PANTHER" id="PTHR19944">
    <property type="entry name" value="MHC CLASS II-RELATED"/>
    <property type="match status" value="1"/>
</dbReference>
<keyword evidence="2" id="KW-0732">Signal</keyword>
<evidence type="ECO:0000313" key="6">
    <source>
        <dbReference type="Ensembl" id="ENSANAP00000027675.1"/>
    </source>
</evidence>
<evidence type="ECO:0000259" key="5">
    <source>
        <dbReference type="PROSITE" id="PS50835"/>
    </source>
</evidence>
<dbReference type="InterPro" id="IPR050160">
    <property type="entry name" value="MHC/Immunoglobulin"/>
</dbReference>
<dbReference type="InterPro" id="IPR007110">
    <property type="entry name" value="Ig-like_dom"/>
</dbReference>
<keyword evidence="7" id="KW-1185">Reference proteome</keyword>
<dbReference type="InterPro" id="IPR036179">
    <property type="entry name" value="Ig-like_dom_sf"/>
</dbReference>
<name>A0A2K5E348_AOTNA</name>
<dbReference type="InterPro" id="IPR003006">
    <property type="entry name" value="Ig/MHC_CS"/>
</dbReference>
<evidence type="ECO:0000313" key="7">
    <source>
        <dbReference type="Proteomes" id="UP000233020"/>
    </source>
</evidence>
<dbReference type="PROSITE" id="PS00290">
    <property type="entry name" value="IG_MHC"/>
    <property type="match status" value="1"/>
</dbReference>
<dbReference type="AlphaFoldDB" id="A0A2K5E348"/>
<keyword evidence="1" id="KW-0490">MHC I</keyword>
<proteinExistence type="predicted"/>
<dbReference type="Gene3D" id="2.60.40.10">
    <property type="entry name" value="Immunoglobulins"/>
    <property type="match status" value="1"/>
</dbReference>
<evidence type="ECO:0000256" key="2">
    <source>
        <dbReference type="ARBA" id="ARBA00022729"/>
    </source>
</evidence>
<protein>
    <recommendedName>
        <fullName evidence="5">Ig-like domain-containing protein</fullName>
    </recommendedName>
</protein>
<dbReference type="SUPFAM" id="SSF48726">
    <property type="entry name" value="Immunoglobulin"/>
    <property type="match status" value="1"/>
</dbReference>
<dbReference type="InterPro" id="IPR013783">
    <property type="entry name" value="Ig-like_fold"/>
</dbReference>
<feature type="domain" description="Ig-like" evidence="5">
    <location>
        <begin position="7"/>
        <end position="102"/>
    </location>
</feature>
<dbReference type="CDD" id="cd07699">
    <property type="entry name" value="IgC1_L"/>
    <property type="match status" value="1"/>
</dbReference>
<keyword evidence="3" id="KW-1015">Disulfide bond</keyword>
<dbReference type="FunFam" id="2.60.40.10:FF:000283">
    <property type="entry name" value="Immunoglobulin kappa constant"/>
    <property type="match status" value="1"/>
</dbReference>
<keyword evidence="4" id="KW-0393">Immunoglobulin domain</keyword>
<keyword evidence="1" id="KW-0391">Immunity</keyword>
<organism evidence="6 7">
    <name type="scientific">Aotus nancymaae</name>
    <name type="common">Ma's night monkey</name>
    <dbReference type="NCBI Taxonomy" id="37293"/>
    <lineage>
        <taxon>Eukaryota</taxon>
        <taxon>Metazoa</taxon>
        <taxon>Chordata</taxon>
        <taxon>Craniata</taxon>
        <taxon>Vertebrata</taxon>
        <taxon>Euteleostomi</taxon>
        <taxon>Mammalia</taxon>
        <taxon>Eutheria</taxon>
        <taxon>Euarchontoglires</taxon>
        <taxon>Primates</taxon>
        <taxon>Haplorrhini</taxon>
        <taxon>Platyrrhini</taxon>
        <taxon>Aotidae</taxon>
        <taxon>Aotus</taxon>
    </lineage>
</organism>
<dbReference type="SMART" id="SM00407">
    <property type="entry name" value="IGc1"/>
    <property type="match status" value="1"/>
</dbReference>
<accession>A0A2K5E348</accession>
<dbReference type="Pfam" id="PF07654">
    <property type="entry name" value="C1-set"/>
    <property type="match status" value="1"/>
</dbReference>
<dbReference type="GeneTree" id="ENSGT00940000153307"/>
<dbReference type="GO" id="GO:0042612">
    <property type="term" value="C:MHC class I protein complex"/>
    <property type="evidence" value="ECO:0007669"/>
    <property type="project" value="UniProtKB-KW"/>
</dbReference>
<dbReference type="Ensembl" id="ENSANAT00000045689.1">
    <property type="protein sequence ID" value="ENSANAP00000027675.1"/>
    <property type="gene ID" value="ENSANAG00000031701.1"/>
</dbReference>
<evidence type="ECO:0000256" key="4">
    <source>
        <dbReference type="ARBA" id="ARBA00023319"/>
    </source>
</evidence>
<evidence type="ECO:0000256" key="3">
    <source>
        <dbReference type="ARBA" id="ARBA00023157"/>
    </source>
</evidence>
<dbReference type="GO" id="GO:0002474">
    <property type="term" value="P:antigen processing and presentation of peptide antigen via MHC class I"/>
    <property type="evidence" value="ECO:0007669"/>
    <property type="project" value="UniProtKB-KW"/>
</dbReference>
<sequence>GQPKATPWVTLFPPCSEELQANKATLVYLMSDFYPGAMTGAWKADGNPFIKDVETTKPSKQSRNNWAASSYLSLTPEQWRSHSSYSCHVTHDGSIVEKAPATAGCP</sequence>
<dbReference type="Proteomes" id="UP000233020">
    <property type="component" value="Unplaced"/>
</dbReference>